<proteinExistence type="predicted"/>
<dbReference type="AlphaFoldDB" id="A0A1Y5ST52"/>
<keyword evidence="3" id="KW-1185">Reference proteome</keyword>
<keyword evidence="1" id="KW-1133">Transmembrane helix</keyword>
<protein>
    <submittedName>
        <fullName evidence="2">Uncharacterized protein</fullName>
    </submittedName>
</protein>
<feature type="transmembrane region" description="Helical" evidence="1">
    <location>
        <begin position="40"/>
        <end position="62"/>
    </location>
</feature>
<keyword evidence="1" id="KW-0472">Membrane</keyword>
<reference evidence="2 3" key="1">
    <citation type="submission" date="2017-03" db="EMBL/GenBank/DDBJ databases">
        <authorList>
            <person name="Afonso C.L."/>
            <person name="Miller P.J."/>
            <person name="Scott M.A."/>
            <person name="Spackman E."/>
            <person name="Goraichik I."/>
            <person name="Dimitrov K.M."/>
            <person name="Suarez D.L."/>
            <person name="Swayne D.E."/>
        </authorList>
    </citation>
    <scope>NUCLEOTIDE SEQUENCE [LARGE SCALE GENOMIC DNA]</scope>
    <source>
        <strain evidence="2 3">CECT 7680</strain>
    </source>
</reference>
<dbReference type="RefSeq" id="WP_085869018.1">
    <property type="nucleotide sequence ID" value="NZ_FWFQ01000017.1"/>
</dbReference>
<evidence type="ECO:0000313" key="2">
    <source>
        <dbReference type="EMBL" id="SLN47941.1"/>
    </source>
</evidence>
<dbReference type="EMBL" id="FWFQ01000017">
    <property type="protein sequence ID" value="SLN47941.1"/>
    <property type="molecule type" value="Genomic_DNA"/>
</dbReference>
<evidence type="ECO:0000256" key="1">
    <source>
        <dbReference type="SAM" id="Phobius"/>
    </source>
</evidence>
<name>A0A1Y5ST52_9RHOB</name>
<organism evidence="2 3">
    <name type="scientific">Pseudoruegeria aquimaris</name>
    <dbReference type="NCBI Taxonomy" id="393663"/>
    <lineage>
        <taxon>Bacteria</taxon>
        <taxon>Pseudomonadati</taxon>
        <taxon>Pseudomonadota</taxon>
        <taxon>Alphaproteobacteria</taxon>
        <taxon>Rhodobacterales</taxon>
        <taxon>Roseobacteraceae</taxon>
        <taxon>Pseudoruegeria</taxon>
    </lineage>
</organism>
<accession>A0A1Y5ST52</accession>
<sequence>MDQLIHLTGVVTLAAIAAGGVVFGTTIWAGRFGPPRCYGWMLSGMAAAALVFLVVILVLAVAA</sequence>
<keyword evidence="1" id="KW-0812">Transmembrane</keyword>
<feature type="transmembrane region" description="Helical" evidence="1">
    <location>
        <begin position="7"/>
        <end position="28"/>
    </location>
</feature>
<evidence type="ECO:0000313" key="3">
    <source>
        <dbReference type="Proteomes" id="UP000193409"/>
    </source>
</evidence>
<gene>
    <name evidence="2" type="ORF">PSA7680_02468</name>
</gene>
<dbReference type="Proteomes" id="UP000193409">
    <property type="component" value="Unassembled WGS sequence"/>
</dbReference>